<sequence>MYGFTRTKSVTDPLDDKAKARLIQYEPCHVSSGSEHSAQADPDITSPILSELFYGFTEPKNDSGTDLDPPPMRDSSFVNADLTDAFVVDLTDEDEFRIALEADVLRARQVFSGEISSDKQMERRSVMAFLRNRGYEAAVCKTKWEKSGELAAGSYEIIDVVAAAGTRYLVDLDFASEFEIARPTEAYERLRRGLPEVFVGRGEYLRRILKAMSGAARRSLKSGGLHLPPWRKYQYMRLKWLGPYRRTTNLLPASFCAGYRSFDAVCCSRTVGFDTAANGGGRAVVARAK</sequence>
<name>A0A5A7QF00_STRAF</name>
<dbReference type="AlphaFoldDB" id="A0A5A7QF00"/>
<comment type="caution">
    <text evidence="1">The sequence shown here is derived from an EMBL/GenBank/DDBJ whole genome shotgun (WGS) entry which is preliminary data.</text>
</comment>
<dbReference type="EMBL" id="BKCP01006515">
    <property type="protein sequence ID" value="GER42987.1"/>
    <property type="molecule type" value="Genomic_DNA"/>
</dbReference>
<dbReference type="Proteomes" id="UP000325081">
    <property type="component" value="Unassembled WGS sequence"/>
</dbReference>
<organism evidence="1 2">
    <name type="scientific">Striga asiatica</name>
    <name type="common">Asiatic witchweed</name>
    <name type="synonym">Buchnera asiatica</name>
    <dbReference type="NCBI Taxonomy" id="4170"/>
    <lineage>
        <taxon>Eukaryota</taxon>
        <taxon>Viridiplantae</taxon>
        <taxon>Streptophyta</taxon>
        <taxon>Embryophyta</taxon>
        <taxon>Tracheophyta</taxon>
        <taxon>Spermatophyta</taxon>
        <taxon>Magnoliopsida</taxon>
        <taxon>eudicotyledons</taxon>
        <taxon>Gunneridae</taxon>
        <taxon>Pentapetalae</taxon>
        <taxon>asterids</taxon>
        <taxon>lamiids</taxon>
        <taxon>Lamiales</taxon>
        <taxon>Orobanchaceae</taxon>
        <taxon>Buchnereae</taxon>
        <taxon>Striga</taxon>
    </lineage>
</organism>
<reference evidence="2" key="1">
    <citation type="journal article" date="2019" name="Curr. Biol.">
        <title>Genome Sequence of Striga asiatica Provides Insight into the Evolution of Plant Parasitism.</title>
        <authorList>
            <person name="Yoshida S."/>
            <person name="Kim S."/>
            <person name="Wafula E.K."/>
            <person name="Tanskanen J."/>
            <person name="Kim Y.M."/>
            <person name="Honaas L."/>
            <person name="Yang Z."/>
            <person name="Spallek T."/>
            <person name="Conn C.E."/>
            <person name="Ichihashi Y."/>
            <person name="Cheong K."/>
            <person name="Cui S."/>
            <person name="Der J.P."/>
            <person name="Gundlach H."/>
            <person name="Jiao Y."/>
            <person name="Hori C."/>
            <person name="Ishida J.K."/>
            <person name="Kasahara H."/>
            <person name="Kiba T."/>
            <person name="Kim M.S."/>
            <person name="Koo N."/>
            <person name="Laohavisit A."/>
            <person name="Lee Y.H."/>
            <person name="Lumba S."/>
            <person name="McCourt P."/>
            <person name="Mortimer J.C."/>
            <person name="Mutuku J.M."/>
            <person name="Nomura T."/>
            <person name="Sasaki-Sekimoto Y."/>
            <person name="Seto Y."/>
            <person name="Wang Y."/>
            <person name="Wakatake T."/>
            <person name="Sakakibara H."/>
            <person name="Demura T."/>
            <person name="Yamaguchi S."/>
            <person name="Yoneyama K."/>
            <person name="Manabe R.I."/>
            <person name="Nelson D.C."/>
            <person name="Schulman A.H."/>
            <person name="Timko M.P."/>
            <person name="dePamphilis C.W."/>
            <person name="Choi D."/>
            <person name="Shirasu K."/>
        </authorList>
    </citation>
    <scope>NUCLEOTIDE SEQUENCE [LARGE SCALE GENOMIC DNA]</scope>
    <source>
        <strain evidence="2">cv. UVA1</strain>
    </source>
</reference>
<dbReference type="PANTHER" id="PTHR31579:SF84">
    <property type="entry name" value="F21O3.6 PROTEIN"/>
    <property type="match status" value="1"/>
</dbReference>
<proteinExistence type="predicted"/>
<accession>A0A5A7QF00</accession>
<evidence type="ECO:0000313" key="2">
    <source>
        <dbReference type="Proteomes" id="UP000325081"/>
    </source>
</evidence>
<evidence type="ECO:0000313" key="1">
    <source>
        <dbReference type="EMBL" id="GER42987.1"/>
    </source>
</evidence>
<dbReference type="NCBIfam" id="TIGR01615">
    <property type="entry name" value="A_thal_3542"/>
    <property type="match status" value="1"/>
</dbReference>
<dbReference type="OrthoDB" id="548115at2759"/>
<gene>
    <name evidence="1" type="ORF">STAS_19819</name>
</gene>
<dbReference type="Pfam" id="PF04720">
    <property type="entry name" value="PDDEXK_6"/>
    <property type="match status" value="1"/>
</dbReference>
<dbReference type="InterPro" id="IPR006502">
    <property type="entry name" value="PDDEXK-like"/>
</dbReference>
<protein>
    <submittedName>
        <fullName evidence="1">Uncharacterized protein</fullName>
    </submittedName>
</protein>
<keyword evidence="2" id="KW-1185">Reference proteome</keyword>
<dbReference type="PANTHER" id="PTHR31579">
    <property type="entry name" value="OS03G0796600 PROTEIN"/>
    <property type="match status" value="1"/>
</dbReference>